<keyword evidence="1" id="KW-0175">Coiled coil</keyword>
<evidence type="ECO:0000256" key="2">
    <source>
        <dbReference type="SAM" id="MobiDB-lite"/>
    </source>
</evidence>
<reference evidence="3 4" key="1">
    <citation type="journal article" date="2023" name="Plants (Basel)">
        <title>Bridging the Gap: Combining Genomics and Transcriptomics Approaches to Understand Stylosanthes scabra, an Orphan Legume from the Brazilian Caatinga.</title>
        <authorList>
            <person name="Ferreira-Neto J.R.C."/>
            <person name="da Silva M.D."/>
            <person name="Binneck E."/>
            <person name="de Melo N.F."/>
            <person name="da Silva R.H."/>
            <person name="de Melo A.L.T.M."/>
            <person name="Pandolfi V."/>
            <person name="Bustamante F.O."/>
            <person name="Brasileiro-Vidal A.C."/>
            <person name="Benko-Iseppon A.M."/>
        </authorList>
    </citation>
    <scope>NUCLEOTIDE SEQUENCE [LARGE SCALE GENOMIC DNA]</scope>
    <source>
        <tissue evidence="3">Leaves</tissue>
    </source>
</reference>
<evidence type="ECO:0000313" key="4">
    <source>
        <dbReference type="Proteomes" id="UP001341840"/>
    </source>
</evidence>
<proteinExistence type="predicted"/>
<accession>A0ABU6VRN7</accession>
<dbReference type="EMBL" id="JASCZI010151977">
    <property type="protein sequence ID" value="MED6175055.1"/>
    <property type="molecule type" value="Genomic_DNA"/>
</dbReference>
<protein>
    <submittedName>
        <fullName evidence="3">Uncharacterized protein</fullName>
    </submittedName>
</protein>
<evidence type="ECO:0000313" key="3">
    <source>
        <dbReference type="EMBL" id="MED6175055.1"/>
    </source>
</evidence>
<name>A0ABU6VRN7_9FABA</name>
<comment type="caution">
    <text evidence="3">The sequence shown here is derived from an EMBL/GenBank/DDBJ whole genome shotgun (WGS) entry which is preliminary data.</text>
</comment>
<organism evidence="3 4">
    <name type="scientific">Stylosanthes scabra</name>
    <dbReference type="NCBI Taxonomy" id="79078"/>
    <lineage>
        <taxon>Eukaryota</taxon>
        <taxon>Viridiplantae</taxon>
        <taxon>Streptophyta</taxon>
        <taxon>Embryophyta</taxon>
        <taxon>Tracheophyta</taxon>
        <taxon>Spermatophyta</taxon>
        <taxon>Magnoliopsida</taxon>
        <taxon>eudicotyledons</taxon>
        <taxon>Gunneridae</taxon>
        <taxon>Pentapetalae</taxon>
        <taxon>rosids</taxon>
        <taxon>fabids</taxon>
        <taxon>Fabales</taxon>
        <taxon>Fabaceae</taxon>
        <taxon>Papilionoideae</taxon>
        <taxon>50 kb inversion clade</taxon>
        <taxon>dalbergioids sensu lato</taxon>
        <taxon>Dalbergieae</taxon>
        <taxon>Pterocarpus clade</taxon>
        <taxon>Stylosanthes</taxon>
    </lineage>
</organism>
<dbReference type="Proteomes" id="UP001341840">
    <property type="component" value="Unassembled WGS sequence"/>
</dbReference>
<evidence type="ECO:0000256" key="1">
    <source>
        <dbReference type="SAM" id="Coils"/>
    </source>
</evidence>
<keyword evidence="4" id="KW-1185">Reference proteome</keyword>
<sequence length="275" mass="31075">MDEKEAGVSIDLPSMDIIEISPLRQILQAIKSLTKRVDEMEKGILEAKKSLDKLVFLQFKNEKHQNHEESDNNDKNTSAKKSFCDANRRSSFQMHVKSNQTCVFTKLSDEDEEVEIVNTEPQQELPTCVIGAGKSKSKQKISFLANSITKVKREPMSKIEKQKVKPSIQNMAFKSTRPAKMQKVEHRGQLSSKMMETKQRKGPLMFNTGKAPSTNRINSVTKQAMPFKSTYVSKGTALLEIILSEDYAKCGIQKIVNFEGWDVDDAKGIPKCTNR</sequence>
<feature type="region of interest" description="Disordered" evidence="2">
    <location>
        <begin position="176"/>
        <end position="215"/>
    </location>
</feature>
<gene>
    <name evidence="3" type="ORF">PIB30_074908</name>
</gene>
<feature type="coiled-coil region" evidence="1">
    <location>
        <begin position="23"/>
        <end position="50"/>
    </location>
</feature>